<proteinExistence type="predicted"/>
<sequence length="122" mass="12065">MRVCTGANTYCASSLCASYGYSAASSAFSHCSVCLTAQSYATHMVQAFESLSSDWASVCTAYSARESATMAAMSASSASVASSRSAASASVASAASRSRGSATKTDAPSAMLAAAVVGALVL</sequence>
<accession>A0A0J0XQA0</accession>
<evidence type="ECO:0000313" key="1">
    <source>
        <dbReference type="EMBL" id="KLT43278.1"/>
    </source>
</evidence>
<dbReference type="AlphaFoldDB" id="A0A0J0XQA0"/>
<dbReference type="Proteomes" id="UP000053611">
    <property type="component" value="Unassembled WGS sequence"/>
</dbReference>
<evidence type="ECO:0000313" key="2">
    <source>
        <dbReference type="Proteomes" id="UP000053611"/>
    </source>
</evidence>
<keyword evidence="2" id="KW-1185">Reference proteome</keyword>
<name>A0A0J0XQA0_9TREE</name>
<gene>
    <name evidence="1" type="ORF">CC85DRAFT_284625</name>
</gene>
<dbReference type="GeneID" id="28983427"/>
<dbReference type="EMBL" id="KQ087196">
    <property type="protein sequence ID" value="KLT43278.1"/>
    <property type="molecule type" value="Genomic_DNA"/>
</dbReference>
<dbReference type="RefSeq" id="XP_018279769.1">
    <property type="nucleotide sequence ID" value="XM_018422824.1"/>
</dbReference>
<organism evidence="1 2">
    <name type="scientific">Cutaneotrichosporon oleaginosum</name>
    <dbReference type="NCBI Taxonomy" id="879819"/>
    <lineage>
        <taxon>Eukaryota</taxon>
        <taxon>Fungi</taxon>
        <taxon>Dikarya</taxon>
        <taxon>Basidiomycota</taxon>
        <taxon>Agaricomycotina</taxon>
        <taxon>Tremellomycetes</taxon>
        <taxon>Trichosporonales</taxon>
        <taxon>Trichosporonaceae</taxon>
        <taxon>Cutaneotrichosporon</taxon>
    </lineage>
</organism>
<protein>
    <submittedName>
        <fullName evidence="1">Uncharacterized protein</fullName>
    </submittedName>
</protein>
<reference evidence="1 2" key="1">
    <citation type="submission" date="2015-03" db="EMBL/GenBank/DDBJ databases">
        <title>Genomics and transcriptomics of the oil-accumulating basidiomycete yeast T. oleaginosus allow insights into substrate utilization and the diverse evolutionary trajectories of mating systems in fungi.</title>
        <authorList>
            <consortium name="DOE Joint Genome Institute"/>
            <person name="Kourist R."/>
            <person name="Kracht O."/>
            <person name="Bracharz F."/>
            <person name="Lipzen A."/>
            <person name="Nolan M."/>
            <person name="Ohm R."/>
            <person name="Grigoriev I."/>
            <person name="Sun S."/>
            <person name="Heitman J."/>
            <person name="Bruck T."/>
            <person name="Nowrousian M."/>
        </authorList>
    </citation>
    <scope>NUCLEOTIDE SEQUENCE [LARGE SCALE GENOMIC DNA]</scope>
    <source>
        <strain evidence="1 2">IBC0246</strain>
    </source>
</reference>